<gene>
    <name evidence="2" type="ORF">AVDCRST_MAG33-2784</name>
</gene>
<sequence length="44" mass="4947">AGSHRAHRIRRSHGRCRHARAVPSGSRSRWCPDRAPPAPGPRRL</sequence>
<protein>
    <submittedName>
        <fullName evidence="2">Uncharacterized protein</fullName>
    </submittedName>
</protein>
<proteinExistence type="predicted"/>
<accession>A0A6J4VAK0</accession>
<name>A0A6J4VAK0_9BACT</name>
<feature type="compositionally biased region" description="Basic residues" evidence="1">
    <location>
        <begin position="1"/>
        <end position="20"/>
    </location>
</feature>
<organism evidence="2">
    <name type="scientific">uncultured Thermomicrobiales bacterium</name>
    <dbReference type="NCBI Taxonomy" id="1645740"/>
    <lineage>
        <taxon>Bacteria</taxon>
        <taxon>Pseudomonadati</taxon>
        <taxon>Thermomicrobiota</taxon>
        <taxon>Thermomicrobia</taxon>
        <taxon>Thermomicrobiales</taxon>
        <taxon>environmental samples</taxon>
    </lineage>
</organism>
<feature type="non-terminal residue" evidence="2">
    <location>
        <position position="44"/>
    </location>
</feature>
<dbReference type="EMBL" id="CADCWK010000343">
    <property type="protein sequence ID" value="CAA9573461.1"/>
    <property type="molecule type" value="Genomic_DNA"/>
</dbReference>
<dbReference type="AlphaFoldDB" id="A0A6J4VAK0"/>
<evidence type="ECO:0000313" key="2">
    <source>
        <dbReference type="EMBL" id="CAA9573461.1"/>
    </source>
</evidence>
<feature type="non-terminal residue" evidence="2">
    <location>
        <position position="1"/>
    </location>
</feature>
<feature type="compositionally biased region" description="Pro residues" evidence="1">
    <location>
        <begin position="34"/>
        <end position="44"/>
    </location>
</feature>
<evidence type="ECO:0000256" key="1">
    <source>
        <dbReference type="SAM" id="MobiDB-lite"/>
    </source>
</evidence>
<feature type="region of interest" description="Disordered" evidence="1">
    <location>
        <begin position="1"/>
        <end position="44"/>
    </location>
</feature>
<reference evidence="2" key="1">
    <citation type="submission" date="2020-02" db="EMBL/GenBank/DDBJ databases">
        <authorList>
            <person name="Meier V. D."/>
        </authorList>
    </citation>
    <scope>NUCLEOTIDE SEQUENCE</scope>
    <source>
        <strain evidence="2">AVDCRST_MAG33</strain>
    </source>
</reference>